<organism evidence="3">
    <name type="scientific">virus sp. ctDYl1</name>
    <dbReference type="NCBI Taxonomy" id="2826795"/>
    <lineage>
        <taxon>Viruses</taxon>
    </lineage>
</organism>
<dbReference type="NCBIfam" id="TIGR01714">
    <property type="entry name" value="phage_rep_org_N"/>
    <property type="match status" value="1"/>
</dbReference>
<feature type="coiled-coil region" evidence="1">
    <location>
        <begin position="133"/>
        <end position="162"/>
    </location>
</feature>
<dbReference type="InterPro" id="IPR010056">
    <property type="entry name" value="Phage_rep_org__N"/>
</dbReference>
<dbReference type="InterPro" id="IPR053162">
    <property type="entry name" value="DnaD"/>
</dbReference>
<protein>
    <submittedName>
        <fullName evidence="3">Replisome organizer</fullName>
    </submittedName>
</protein>
<proteinExistence type="predicted"/>
<dbReference type="PANTHER" id="PTHR37293:SF7">
    <property type="entry name" value="HYPOTHETICAL PHAGE PROTEIN"/>
    <property type="match status" value="1"/>
</dbReference>
<dbReference type="Pfam" id="PF09681">
    <property type="entry name" value="Phage_rep_org_N"/>
    <property type="match status" value="1"/>
</dbReference>
<evidence type="ECO:0000313" key="3">
    <source>
        <dbReference type="EMBL" id="DAE27813.1"/>
    </source>
</evidence>
<accession>A0A8S5R9S7</accession>
<dbReference type="EMBL" id="BK015846">
    <property type="protein sequence ID" value="DAE27813.1"/>
    <property type="molecule type" value="Genomic_DNA"/>
</dbReference>
<evidence type="ECO:0000259" key="2">
    <source>
        <dbReference type="Pfam" id="PF09681"/>
    </source>
</evidence>
<name>A0A8S5R9S7_9VIRU</name>
<dbReference type="PANTHER" id="PTHR37293">
    <property type="entry name" value="PHAGE REPLICATION PROTEIN-RELATED"/>
    <property type="match status" value="1"/>
</dbReference>
<keyword evidence="1" id="KW-0175">Coiled coil</keyword>
<sequence>MLIENLPSADSIIVIWFKLLCLAGKNNNSGVFILNDKIAYTDEMLATVFRRDINTVRLALKTFENYGMIEIVSGVYTIPNWGKYQNLDKIEQKSQYMRNYMQEYRKKQKDKIECKTNSKLYGKVNSKTNVSSAEVYNKELDNKELDNKEKEIEEENDLIVSKDTIRQTDVQRIITEWNSLEEFGINPVKRMTPKREQAVKARIRQNHIDDILEAIENIRHSSFLQGQNKNGWMVTFDWFLKPGNFAKVFEGQYADKSTNRPCSYMEKIQNRVSEVDNWV</sequence>
<evidence type="ECO:0000256" key="1">
    <source>
        <dbReference type="SAM" id="Coils"/>
    </source>
</evidence>
<feature type="domain" description="Phage replisome organiser N-terminal" evidence="2">
    <location>
        <begin position="2"/>
        <end position="106"/>
    </location>
</feature>
<reference evidence="3" key="1">
    <citation type="journal article" date="2021" name="Proc. Natl. Acad. Sci. U.S.A.">
        <title>A Catalog of Tens of Thousands of Viruses from Human Metagenomes Reveals Hidden Associations with Chronic Diseases.</title>
        <authorList>
            <person name="Tisza M.J."/>
            <person name="Buck C.B."/>
        </authorList>
    </citation>
    <scope>NUCLEOTIDE SEQUENCE</scope>
    <source>
        <strain evidence="3">CtDYl1</strain>
    </source>
</reference>